<accession>A0A7S8C813</accession>
<evidence type="ECO:0000313" key="2">
    <source>
        <dbReference type="Proteomes" id="UP000593594"/>
    </source>
</evidence>
<evidence type="ECO:0000313" key="1">
    <source>
        <dbReference type="EMBL" id="QPC44996.1"/>
    </source>
</evidence>
<name>A0A7S8C813_9HYPH</name>
<organism evidence="1 2">
    <name type="scientific">Kaustia mangrovi</name>
    <dbReference type="NCBI Taxonomy" id="2593653"/>
    <lineage>
        <taxon>Bacteria</taxon>
        <taxon>Pseudomonadati</taxon>
        <taxon>Pseudomonadota</taxon>
        <taxon>Alphaproteobacteria</taxon>
        <taxon>Hyphomicrobiales</taxon>
        <taxon>Parvibaculaceae</taxon>
        <taxon>Kaustia</taxon>
    </lineage>
</organism>
<dbReference type="EMBL" id="CP058214">
    <property type="protein sequence ID" value="QPC44996.1"/>
    <property type="molecule type" value="Genomic_DNA"/>
</dbReference>
<reference evidence="1 2" key="1">
    <citation type="submission" date="2020-06" db="EMBL/GenBank/DDBJ databases">
        <title>Genome sequence of 2 isolates from Red Sea Mangroves.</title>
        <authorList>
            <person name="Sefrji F."/>
            <person name="Michoud G."/>
            <person name="Merlino G."/>
            <person name="Daffonchio D."/>
        </authorList>
    </citation>
    <scope>NUCLEOTIDE SEQUENCE [LARGE SCALE GENOMIC DNA]</scope>
    <source>
        <strain evidence="1 2">R1DC25</strain>
    </source>
</reference>
<sequence length="128" mass="13910">MRRPTRRHLLSRAVAAFAAAALAPARIRAAGRDPREYLVEIEGFAFLPDHLRVAPGDRVTWVNKDIAPHTATAVDGSWDTGTIRAGEAASLVVGNGQAETYICRFHPQMSARLALADGDRDQSARTFT</sequence>
<dbReference type="SUPFAM" id="SSF49503">
    <property type="entry name" value="Cupredoxins"/>
    <property type="match status" value="1"/>
</dbReference>
<dbReference type="InterPro" id="IPR006311">
    <property type="entry name" value="TAT_signal"/>
</dbReference>
<dbReference type="InterPro" id="IPR052721">
    <property type="entry name" value="ET_Amicyanin"/>
</dbReference>
<dbReference type="Gene3D" id="2.60.40.420">
    <property type="entry name" value="Cupredoxins - blue copper proteins"/>
    <property type="match status" value="1"/>
</dbReference>
<proteinExistence type="predicted"/>
<dbReference type="PANTHER" id="PTHR36507">
    <property type="entry name" value="BLL1555 PROTEIN"/>
    <property type="match status" value="1"/>
</dbReference>
<dbReference type="InterPro" id="IPR008972">
    <property type="entry name" value="Cupredoxin"/>
</dbReference>
<dbReference type="PANTHER" id="PTHR36507:SF1">
    <property type="entry name" value="BLL1555 PROTEIN"/>
    <property type="match status" value="1"/>
</dbReference>
<protein>
    <submittedName>
        <fullName evidence="1">Copper-binding protein</fullName>
    </submittedName>
</protein>
<keyword evidence="2" id="KW-1185">Reference proteome</keyword>
<dbReference type="KEGG" id="kmn:HW532_21235"/>
<dbReference type="Proteomes" id="UP000593594">
    <property type="component" value="Chromosome"/>
</dbReference>
<dbReference type="AlphaFoldDB" id="A0A7S8C813"/>
<dbReference type="PROSITE" id="PS51318">
    <property type="entry name" value="TAT"/>
    <property type="match status" value="1"/>
</dbReference>
<gene>
    <name evidence="1" type="ORF">HW532_21235</name>
</gene>
<dbReference type="RefSeq" id="WP_213162371.1">
    <property type="nucleotide sequence ID" value="NZ_CP058214.1"/>
</dbReference>